<dbReference type="GO" id="GO:0016020">
    <property type="term" value="C:membrane"/>
    <property type="evidence" value="ECO:0007669"/>
    <property type="project" value="UniProtKB-SubCell"/>
</dbReference>
<dbReference type="Pfam" id="PF00560">
    <property type="entry name" value="LRR_1"/>
    <property type="match status" value="1"/>
</dbReference>
<name>A0A251VC20_HELAN</name>
<dbReference type="Pfam" id="PF13855">
    <property type="entry name" value="LRR_8"/>
    <property type="match status" value="1"/>
</dbReference>
<keyword evidence="4" id="KW-0732">Signal</keyword>
<dbReference type="InterPro" id="IPR051824">
    <property type="entry name" value="LRR_Rcpt-Like_S/T_Kinase"/>
</dbReference>
<evidence type="ECO:0000313" key="6">
    <source>
        <dbReference type="Proteomes" id="UP000215914"/>
    </source>
</evidence>
<evidence type="ECO:0000256" key="3">
    <source>
        <dbReference type="ARBA" id="ARBA00022737"/>
    </source>
</evidence>
<dbReference type="SUPFAM" id="SSF52058">
    <property type="entry name" value="L domain-like"/>
    <property type="match status" value="1"/>
</dbReference>
<dbReference type="PANTHER" id="PTHR48006">
    <property type="entry name" value="LEUCINE-RICH REPEAT-CONTAINING PROTEIN DDB_G0281931-RELATED"/>
    <property type="match status" value="1"/>
</dbReference>
<dbReference type="PANTHER" id="PTHR48006:SF68">
    <property type="entry name" value="PROTEIN KINASE DOMAIN-CONTAINING PROTEIN"/>
    <property type="match status" value="1"/>
</dbReference>
<feature type="chain" id="PRO_5012219707" evidence="4">
    <location>
        <begin position="20"/>
        <end position="208"/>
    </location>
</feature>
<keyword evidence="2" id="KW-0433">Leucine-rich repeat</keyword>
<organism evidence="5 6">
    <name type="scientific">Helianthus annuus</name>
    <name type="common">Common sunflower</name>
    <dbReference type="NCBI Taxonomy" id="4232"/>
    <lineage>
        <taxon>Eukaryota</taxon>
        <taxon>Viridiplantae</taxon>
        <taxon>Streptophyta</taxon>
        <taxon>Embryophyta</taxon>
        <taxon>Tracheophyta</taxon>
        <taxon>Spermatophyta</taxon>
        <taxon>Magnoliopsida</taxon>
        <taxon>eudicotyledons</taxon>
        <taxon>Gunneridae</taxon>
        <taxon>Pentapetalae</taxon>
        <taxon>asterids</taxon>
        <taxon>campanulids</taxon>
        <taxon>Asterales</taxon>
        <taxon>Asteraceae</taxon>
        <taxon>Asteroideae</taxon>
        <taxon>Heliantheae alliance</taxon>
        <taxon>Heliantheae</taxon>
        <taxon>Helianthus</taxon>
    </lineage>
</organism>
<evidence type="ECO:0000256" key="1">
    <source>
        <dbReference type="ARBA" id="ARBA00004479"/>
    </source>
</evidence>
<dbReference type="EMBL" id="CM007891">
    <property type="protein sequence ID" value="OTG33140.1"/>
    <property type="molecule type" value="Genomic_DNA"/>
</dbReference>
<dbReference type="OMA" id="AIYIISE"/>
<protein>
    <submittedName>
        <fullName evidence="5">Putative leucine-rich repeat domain, L domain-like protein</fullName>
    </submittedName>
</protein>
<keyword evidence="3" id="KW-0677">Repeat</keyword>
<dbReference type="FunFam" id="3.80.10.10:FF:000383">
    <property type="entry name" value="Leucine-rich repeat receptor protein kinase EMS1"/>
    <property type="match status" value="1"/>
</dbReference>
<dbReference type="STRING" id="4232.A0A251VC20"/>
<dbReference type="InParanoid" id="A0A251VC20"/>
<dbReference type="AlphaFoldDB" id="A0A251VC20"/>
<dbReference type="Proteomes" id="UP000215914">
    <property type="component" value="Chromosome 2"/>
</dbReference>
<dbReference type="Gene3D" id="3.80.10.10">
    <property type="entry name" value="Ribonuclease Inhibitor"/>
    <property type="match status" value="1"/>
</dbReference>
<evidence type="ECO:0000256" key="4">
    <source>
        <dbReference type="SAM" id="SignalP"/>
    </source>
</evidence>
<proteinExistence type="predicted"/>
<gene>
    <name evidence="5" type="ORF">HannXRQ_Chr02g0031341</name>
</gene>
<reference evidence="6" key="1">
    <citation type="journal article" date="2017" name="Nature">
        <title>The sunflower genome provides insights into oil metabolism, flowering and Asterid evolution.</title>
        <authorList>
            <person name="Badouin H."/>
            <person name="Gouzy J."/>
            <person name="Grassa C.J."/>
            <person name="Murat F."/>
            <person name="Staton S.E."/>
            <person name="Cottret L."/>
            <person name="Lelandais-Briere C."/>
            <person name="Owens G.L."/>
            <person name="Carrere S."/>
            <person name="Mayjonade B."/>
            <person name="Legrand L."/>
            <person name="Gill N."/>
            <person name="Kane N.C."/>
            <person name="Bowers J.E."/>
            <person name="Hubner S."/>
            <person name="Bellec A."/>
            <person name="Berard A."/>
            <person name="Berges H."/>
            <person name="Blanchet N."/>
            <person name="Boniface M.C."/>
            <person name="Brunel D."/>
            <person name="Catrice O."/>
            <person name="Chaidir N."/>
            <person name="Claudel C."/>
            <person name="Donnadieu C."/>
            <person name="Faraut T."/>
            <person name="Fievet G."/>
            <person name="Helmstetter N."/>
            <person name="King M."/>
            <person name="Knapp S.J."/>
            <person name="Lai Z."/>
            <person name="Le Paslier M.C."/>
            <person name="Lippi Y."/>
            <person name="Lorenzon L."/>
            <person name="Mandel J.R."/>
            <person name="Marage G."/>
            <person name="Marchand G."/>
            <person name="Marquand E."/>
            <person name="Bret-Mestries E."/>
            <person name="Morien E."/>
            <person name="Nambeesan S."/>
            <person name="Nguyen T."/>
            <person name="Pegot-Espagnet P."/>
            <person name="Pouilly N."/>
            <person name="Raftis F."/>
            <person name="Sallet E."/>
            <person name="Schiex T."/>
            <person name="Thomas J."/>
            <person name="Vandecasteele C."/>
            <person name="Vares D."/>
            <person name="Vear F."/>
            <person name="Vautrin S."/>
            <person name="Crespi M."/>
            <person name="Mangin B."/>
            <person name="Burke J.M."/>
            <person name="Salse J."/>
            <person name="Munos S."/>
            <person name="Vincourt P."/>
            <person name="Rieseberg L.H."/>
            <person name="Langlade N.B."/>
        </authorList>
    </citation>
    <scope>NUCLEOTIDE SEQUENCE [LARGE SCALE GENOMIC DNA]</scope>
    <source>
        <strain evidence="6">cv. SF193</strain>
    </source>
</reference>
<evidence type="ECO:0000313" key="5">
    <source>
        <dbReference type="EMBL" id="OTG33140.1"/>
    </source>
</evidence>
<evidence type="ECO:0000256" key="2">
    <source>
        <dbReference type="ARBA" id="ARBA00022614"/>
    </source>
</evidence>
<feature type="signal peptide" evidence="4">
    <location>
        <begin position="1"/>
        <end position="19"/>
    </location>
</feature>
<dbReference type="InterPro" id="IPR032675">
    <property type="entry name" value="LRR_dom_sf"/>
</dbReference>
<dbReference type="InterPro" id="IPR001611">
    <property type="entry name" value="Leu-rich_rpt"/>
</dbReference>
<accession>A0A251VC20</accession>
<sequence>MKKLAFFLILYSNFTFTQSAKLDKQEVKVLAQIWGKLGLTEKRRWDFEEDPCSGQGEWQFSVRCDCSFNKNSTCRVTAIYIISENVSTALPVEFTKLLKLEVLDVGQNYLKGTIPSEWATMRLITLTLEDNRLSGPFPTTLTSITSLQYLNIRGNDFSGLIPEHISKLNNLERLYSIFTYNIYVYAFNNPTGKNNRSKLYTFLKFCIK</sequence>
<keyword evidence="6" id="KW-1185">Reference proteome</keyword>
<comment type="subcellular location">
    <subcellularLocation>
        <location evidence="1">Membrane</location>
        <topology evidence="1">Single-pass type I membrane protein</topology>
    </subcellularLocation>
</comment>